<dbReference type="OrthoDB" id="4725912at2759"/>
<evidence type="ECO:0000313" key="3">
    <source>
        <dbReference type="EMBL" id="KAE8152684.1"/>
    </source>
</evidence>
<reference evidence="3 4" key="1">
    <citation type="submission" date="2019-04" db="EMBL/GenBank/DDBJ databases">
        <title>Friends and foes A comparative genomics study of 23 Aspergillus species from section Flavi.</title>
        <authorList>
            <consortium name="DOE Joint Genome Institute"/>
            <person name="Kjaerbolling I."/>
            <person name="Vesth T."/>
            <person name="Frisvad J.C."/>
            <person name="Nybo J.L."/>
            <person name="Theobald S."/>
            <person name="Kildgaard S."/>
            <person name="Isbrandt T."/>
            <person name="Kuo A."/>
            <person name="Sato A."/>
            <person name="Lyhne E.K."/>
            <person name="Kogle M.E."/>
            <person name="Wiebenga A."/>
            <person name="Kun R.S."/>
            <person name="Lubbers R.J."/>
            <person name="Makela M.R."/>
            <person name="Barry K."/>
            <person name="Chovatia M."/>
            <person name="Clum A."/>
            <person name="Daum C."/>
            <person name="Haridas S."/>
            <person name="He G."/>
            <person name="LaButti K."/>
            <person name="Lipzen A."/>
            <person name="Mondo S."/>
            <person name="Riley R."/>
            <person name="Salamov A."/>
            <person name="Simmons B.A."/>
            <person name="Magnuson J.K."/>
            <person name="Henrissat B."/>
            <person name="Mortensen U.H."/>
            <person name="Larsen T.O."/>
            <person name="Devries R.P."/>
            <person name="Grigoriev I.V."/>
            <person name="Machida M."/>
            <person name="Baker S.E."/>
            <person name="Andersen M.R."/>
        </authorList>
    </citation>
    <scope>NUCLEOTIDE SEQUENCE [LARGE SCALE GENOMIC DNA]</scope>
    <source>
        <strain evidence="3 4">IBT 18842</strain>
    </source>
</reference>
<accession>A0A5N6U226</accession>
<dbReference type="EMBL" id="ML742049">
    <property type="protein sequence ID" value="KAE8152684.1"/>
    <property type="molecule type" value="Genomic_DNA"/>
</dbReference>
<evidence type="ECO:0000259" key="2">
    <source>
        <dbReference type="Pfam" id="PF20236"/>
    </source>
</evidence>
<feature type="compositionally biased region" description="Polar residues" evidence="1">
    <location>
        <begin position="41"/>
        <end position="59"/>
    </location>
</feature>
<dbReference type="Pfam" id="PF20236">
    <property type="entry name" value="DUF6593"/>
    <property type="match status" value="1"/>
</dbReference>
<feature type="compositionally biased region" description="Polar residues" evidence="1">
    <location>
        <begin position="67"/>
        <end position="76"/>
    </location>
</feature>
<feature type="region of interest" description="Disordered" evidence="1">
    <location>
        <begin position="1"/>
        <end position="20"/>
    </location>
</feature>
<protein>
    <recommendedName>
        <fullName evidence="2">DUF6593 domain-containing protein</fullName>
    </recommendedName>
</protein>
<name>A0A5N6U226_ASPAV</name>
<feature type="compositionally biased region" description="Polar residues" evidence="1">
    <location>
        <begin position="1"/>
        <end position="15"/>
    </location>
</feature>
<evidence type="ECO:0000313" key="4">
    <source>
        <dbReference type="Proteomes" id="UP000325780"/>
    </source>
</evidence>
<dbReference type="Proteomes" id="UP000325780">
    <property type="component" value="Unassembled WGS sequence"/>
</dbReference>
<feature type="region of interest" description="Disordered" evidence="1">
    <location>
        <begin position="41"/>
        <end position="76"/>
    </location>
</feature>
<gene>
    <name evidence="3" type="ORF">BDV25DRAFT_137627</name>
</gene>
<dbReference type="AlphaFoldDB" id="A0A5N6U226"/>
<sequence length="199" mass="22798">MTQPTQILTFQRPKSPNTPYTLTLQQPTPIPLYTITPSSKPNLTISRYHNTSHPPTNTETSHRQEPKTGTVTLSPHSSKITLTMHASPAAIKLKRRDFLASGHRFTHPRFGVLEWKETDLFRKRFKLVDANKAVLARFEKWEVSPEKRKVAAFLVYVRVDAEMLDWIVVSGLGVVEYRVVSDREWEEELWGEVGEGLFG</sequence>
<evidence type="ECO:0000256" key="1">
    <source>
        <dbReference type="SAM" id="MobiDB-lite"/>
    </source>
</evidence>
<keyword evidence="4" id="KW-1185">Reference proteome</keyword>
<organism evidence="3 4">
    <name type="scientific">Aspergillus avenaceus</name>
    <dbReference type="NCBI Taxonomy" id="36643"/>
    <lineage>
        <taxon>Eukaryota</taxon>
        <taxon>Fungi</taxon>
        <taxon>Dikarya</taxon>
        <taxon>Ascomycota</taxon>
        <taxon>Pezizomycotina</taxon>
        <taxon>Eurotiomycetes</taxon>
        <taxon>Eurotiomycetidae</taxon>
        <taxon>Eurotiales</taxon>
        <taxon>Aspergillaceae</taxon>
        <taxon>Aspergillus</taxon>
        <taxon>Aspergillus subgen. Circumdati</taxon>
    </lineage>
</organism>
<proteinExistence type="predicted"/>
<dbReference type="InterPro" id="IPR046528">
    <property type="entry name" value="DUF6593"/>
</dbReference>
<feature type="domain" description="DUF6593" evidence="2">
    <location>
        <begin position="19"/>
        <end position="172"/>
    </location>
</feature>